<evidence type="ECO:0000256" key="1">
    <source>
        <dbReference type="SAM" id="Phobius"/>
    </source>
</evidence>
<protein>
    <recommendedName>
        <fullName evidence="4">DUF3105 domain-containing protein</fullName>
    </recommendedName>
</protein>
<organism evidence="2 3">
    <name type="scientific">Candidatus Sungbacteria bacterium RIFCSPLOWO2_01_FULL_59_16</name>
    <dbReference type="NCBI Taxonomy" id="1802280"/>
    <lineage>
        <taxon>Bacteria</taxon>
        <taxon>Candidatus Sungiibacteriota</taxon>
    </lineage>
</organism>
<gene>
    <name evidence="2" type="ORF">A3B37_02670</name>
</gene>
<accession>A0A1G2LAW7</accession>
<keyword evidence="1" id="KW-0812">Transmembrane</keyword>
<proteinExistence type="predicted"/>
<reference evidence="2 3" key="1">
    <citation type="journal article" date="2016" name="Nat. Commun.">
        <title>Thousands of microbial genomes shed light on interconnected biogeochemical processes in an aquifer system.</title>
        <authorList>
            <person name="Anantharaman K."/>
            <person name="Brown C.T."/>
            <person name="Hug L.A."/>
            <person name="Sharon I."/>
            <person name="Castelle C.J."/>
            <person name="Probst A.J."/>
            <person name="Thomas B.C."/>
            <person name="Singh A."/>
            <person name="Wilkins M.J."/>
            <person name="Karaoz U."/>
            <person name="Brodie E.L."/>
            <person name="Williams K.H."/>
            <person name="Hubbard S.S."/>
            <person name="Banfield J.F."/>
        </authorList>
    </citation>
    <scope>NUCLEOTIDE SEQUENCE [LARGE SCALE GENOMIC DNA]</scope>
</reference>
<name>A0A1G2LAW7_9BACT</name>
<dbReference type="Proteomes" id="UP000176705">
    <property type="component" value="Unassembled WGS sequence"/>
</dbReference>
<dbReference type="EMBL" id="MHQS01000011">
    <property type="protein sequence ID" value="OHA08730.1"/>
    <property type="molecule type" value="Genomic_DNA"/>
</dbReference>
<keyword evidence="1" id="KW-1133">Transmembrane helix</keyword>
<sequence>MVNDSLGRPDEQGFRIQRAKRVKVIRRLLWVGIPILIAAVLGWGLFFLSRRSGGTEIGAFYPPVGAEHIGSADPPPTPYNSNPPSSGAHFGSQANWGVYDYEVNDQIFIHNLEHGGIWFAYRPSVPVAAVEELQAIVAELGGSKIVMAPRSANDADIAIVSWSRVLKFNLEGEHLAPNQREGIRAFYESYKNRGPEFVPDFMPGIDPKTVQ</sequence>
<evidence type="ECO:0000313" key="3">
    <source>
        <dbReference type="Proteomes" id="UP000176705"/>
    </source>
</evidence>
<evidence type="ECO:0008006" key="4">
    <source>
        <dbReference type="Google" id="ProtNLM"/>
    </source>
</evidence>
<dbReference type="STRING" id="1802280.A3B37_02670"/>
<dbReference type="Pfam" id="PF11303">
    <property type="entry name" value="DUF3105"/>
    <property type="match status" value="1"/>
</dbReference>
<dbReference type="InterPro" id="IPR021454">
    <property type="entry name" value="DUF3105"/>
</dbReference>
<feature type="transmembrane region" description="Helical" evidence="1">
    <location>
        <begin position="28"/>
        <end position="48"/>
    </location>
</feature>
<evidence type="ECO:0000313" key="2">
    <source>
        <dbReference type="EMBL" id="OHA08730.1"/>
    </source>
</evidence>
<keyword evidence="1" id="KW-0472">Membrane</keyword>
<comment type="caution">
    <text evidence="2">The sequence shown here is derived from an EMBL/GenBank/DDBJ whole genome shotgun (WGS) entry which is preliminary data.</text>
</comment>
<dbReference type="AlphaFoldDB" id="A0A1G2LAW7"/>